<dbReference type="RefSeq" id="WP_070362168.1">
    <property type="nucleotide sequence ID" value="NZ_JAEUWV010000025.1"/>
</dbReference>
<dbReference type="InterPro" id="IPR000086">
    <property type="entry name" value="NUDIX_hydrolase_dom"/>
</dbReference>
<dbReference type="PANTHER" id="PTHR43736:SF1">
    <property type="entry name" value="DIHYDRONEOPTERIN TRIPHOSPHATE DIPHOSPHATASE"/>
    <property type="match status" value="1"/>
</dbReference>
<dbReference type="InterPro" id="IPR015797">
    <property type="entry name" value="NUDIX_hydrolase-like_dom_sf"/>
</dbReference>
<dbReference type="PANTHER" id="PTHR43736">
    <property type="entry name" value="ADP-RIBOSE PYROPHOSPHATASE"/>
    <property type="match status" value="1"/>
</dbReference>
<dbReference type="AlphaFoldDB" id="A0AAW5HYU9"/>
<feature type="domain" description="Nudix hydrolase" evidence="3">
    <location>
        <begin position="19"/>
        <end position="158"/>
    </location>
</feature>
<dbReference type="CDD" id="cd18879">
    <property type="entry name" value="NUDIX_Hydrolase"/>
    <property type="match status" value="1"/>
</dbReference>
<dbReference type="Pfam" id="PF00293">
    <property type="entry name" value="NUDIX"/>
    <property type="match status" value="1"/>
</dbReference>
<comment type="similarity">
    <text evidence="1">Belongs to the Nudix hydrolase family.</text>
</comment>
<dbReference type="InterPro" id="IPR020084">
    <property type="entry name" value="NUDIX_hydrolase_CS"/>
</dbReference>
<dbReference type="Gene3D" id="3.90.79.10">
    <property type="entry name" value="Nucleoside Triphosphate Pyrophosphohydrolase"/>
    <property type="match status" value="1"/>
</dbReference>
<dbReference type="PROSITE" id="PS51462">
    <property type="entry name" value="NUDIX"/>
    <property type="match status" value="1"/>
</dbReference>
<accession>A0AAW5HYU9</accession>
<keyword evidence="2" id="KW-0378">Hydrolase</keyword>
<organism evidence="4 5">
    <name type="scientific">Corynebacterium lipophilum</name>
    <dbReference type="NCBI Taxonomy" id="2804918"/>
    <lineage>
        <taxon>Bacteria</taxon>
        <taxon>Bacillati</taxon>
        <taxon>Actinomycetota</taxon>
        <taxon>Actinomycetes</taxon>
        <taxon>Mycobacteriales</taxon>
        <taxon>Corynebacteriaceae</taxon>
        <taxon>Corynebacterium</taxon>
    </lineage>
</organism>
<comment type="caution">
    <text evidence="4">The sequence shown here is derived from an EMBL/GenBank/DDBJ whole genome shotgun (WGS) entry which is preliminary data.</text>
</comment>
<sequence length="175" mass="19018">MPIPEFIVQTRKKIGTDPMWVPAVCAVVLRDSTADTPWAVPEVLLVRRADNEKWTPVTGIADPGEDAHDAAVREVLEETGIKATPAAILGVGAIGPVTHDNGDIASYMSTQLRLEAVDPSQEPVVGDDESIDVGWFPLSHMPVTDAKWRLVIGDAAAQRKRPEGFQPRMGFSKRN</sequence>
<keyword evidence="5" id="KW-1185">Reference proteome</keyword>
<dbReference type="EMBL" id="JAEUWV010000025">
    <property type="protein sequence ID" value="MCO6395384.1"/>
    <property type="molecule type" value="Genomic_DNA"/>
</dbReference>
<evidence type="ECO:0000256" key="2">
    <source>
        <dbReference type="ARBA" id="ARBA00022801"/>
    </source>
</evidence>
<reference evidence="4 5" key="1">
    <citation type="submission" date="2021-01" db="EMBL/GenBank/DDBJ databases">
        <title>Identification and Characterization of Corynebacterium sp.</title>
        <authorList>
            <person name="Luo Q."/>
            <person name="Qu P."/>
            <person name="Chen Q."/>
        </authorList>
    </citation>
    <scope>NUCLEOTIDE SEQUENCE [LARGE SCALE GENOMIC DNA]</scope>
    <source>
        <strain evidence="4 5">MC-18</strain>
    </source>
</reference>
<name>A0AAW5HYU9_9CORY</name>
<evidence type="ECO:0000259" key="3">
    <source>
        <dbReference type="PROSITE" id="PS51462"/>
    </source>
</evidence>
<protein>
    <submittedName>
        <fullName evidence="4">NUDIX domain-containing protein</fullName>
    </submittedName>
</protein>
<proteinExistence type="inferred from homology"/>
<dbReference type="GO" id="GO:0016787">
    <property type="term" value="F:hydrolase activity"/>
    <property type="evidence" value="ECO:0007669"/>
    <property type="project" value="UniProtKB-KW"/>
</dbReference>
<evidence type="ECO:0000313" key="4">
    <source>
        <dbReference type="EMBL" id="MCO6395384.1"/>
    </source>
</evidence>
<dbReference type="SUPFAM" id="SSF55811">
    <property type="entry name" value="Nudix"/>
    <property type="match status" value="1"/>
</dbReference>
<gene>
    <name evidence="4" type="ORF">JMN37_10465</name>
</gene>
<dbReference type="PROSITE" id="PS00893">
    <property type="entry name" value="NUDIX_BOX"/>
    <property type="match status" value="1"/>
</dbReference>
<dbReference type="Proteomes" id="UP001205920">
    <property type="component" value="Unassembled WGS sequence"/>
</dbReference>
<evidence type="ECO:0000256" key="1">
    <source>
        <dbReference type="ARBA" id="ARBA00005582"/>
    </source>
</evidence>
<evidence type="ECO:0000313" key="5">
    <source>
        <dbReference type="Proteomes" id="UP001205920"/>
    </source>
</evidence>